<proteinExistence type="predicted"/>
<reference evidence="2" key="1">
    <citation type="journal article" date="2020" name="Virus Evol.">
        <title>Analysis of the virome associated to grapevine downy mildew lesions reveals new mycovirus lineages.</title>
        <authorList>
            <person name="Chiapello M."/>
            <person name="Rodriguez-Romero J."/>
            <person name="Ayllon M.A."/>
            <person name="Turina M."/>
        </authorList>
    </citation>
    <scope>NUCLEOTIDE SEQUENCE</scope>
    <source>
        <strain evidence="2">DN24097_c0_g1_i1</strain>
    </source>
</reference>
<evidence type="ECO:0000313" key="2">
    <source>
        <dbReference type="EMBL" id="QNQ74051.1"/>
    </source>
</evidence>
<name>A0A7H0RQZ7_9VIRU</name>
<sequence>MDHQLSEQELFNQSDEEVPVVAPRPRTPYRKRSSVGRFPIVTSPKHNRSRPNSPPDQLQPIMSVLNLSAMPRAENGKLLQRDIPLANGQVKKIDFWNEIENLDSDKMEAVMKLASTDAEYDMTSFIRAIEYQGFDRLYYIKVSLSKMSVSLFCRFALLGALRGSNFDRIKETCEQMPQDMINTFGSVGFVKTPKKRDHITILRCTASIPHWCAFHMKKAGVAKKLDADCPSLIQFPGAASLPMSRTVRMQHIAFCQAFSSLLPGGTFRLSIYMTAMSNSIPVSDIPQSVLTDLGVSSNSESYKLTDDELNTLGGQLVTRK</sequence>
<dbReference type="RefSeq" id="YP_010840348.1">
    <property type="nucleotide sequence ID" value="NC_078637.1"/>
</dbReference>
<evidence type="ECO:0000256" key="1">
    <source>
        <dbReference type="SAM" id="MobiDB-lite"/>
    </source>
</evidence>
<evidence type="ECO:0000313" key="3">
    <source>
        <dbReference type="Proteomes" id="UP001055383"/>
    </source>
</evidence>
<dbReference type="Proteomes" id="UP001055383">
    <property type="component" value="Genome"/>
</dbReference>
<accession>A0A7H0RQZ7</accession>
<organism evidence="2 3">
    <name type="scientific">Plasmopara viticola lesion associated mycobunyavirales-like virus 8</name>
    <dbReference type="NCBI Taxonomy" id="2737680"/>
    <lineage>
        <taxon>Viruses</taxon>
        <taxon>Riboviria</taxon>
        <taxon>Orthornavirae</taxon>
        <taxon>Negarnaviricota</taxon>
        <taxon>Polyploviricotina</taxon>
        <taxon>Bunyaviricetes</taxon>
        <taxon>Hareavirales</taxon>
        <taxon>Discoviridae</taxon>
        <taxon>Orthodiscovirus</taxon>
        <taxon>Orthodiscovirus hispaniae</taxon>
    </lineage>
</organism>
<protein>
    <submittedName>
        <fullName evidence="2">NC</fullName>
    </submittedName>
</protein>
<dbReference type="KEGG" id="vg:80557545"/>
<keyword evidence="3" id="KW-1185">Reference proteome</keyword>
<dbReference type="GeneID" id="80557545"/>
<feature type="region of interest" description="Disordered" evidence="1">
    <location>
        <begin position="1"/>
        <end position="57"/>
    </location>
</feature>
<dbReference type="EMBL" id="MT188506">
    <property type="protein sequence ID" value="QNQ74051.1"/>
    <property type="molecule type" value="Genomic_RNA"/>
</dbReference>